<keyword evidence="2 7" id="KW-0479">Metal-binding</keyword>
<feature type="binding site" evidence="7">
    <location>
        <position position="69"/>
    </location>
    <ligand>
        <name>Zn(2+)</name>
        <dbReference type="ChEBI" id="CHEBI:29105"/>
        <label>1</label>
    </ligand>
</feature>
<dbReference type="SUPFAM" id="SSF51658">
    <property type="entry name" value="Xylose isomerase-like"/>
    <property type="match status" value="1"/>
</dbReference>
<sequence length="279" mass="31385">MTVLYIGNHTSSSKGYAAMARQIIKNEGNTFAFFTRNPRGGKAKAIDETDIQNFLVLAQENHFGKIVAHAPYTLNACAAKEELRTFARETFADDLRRMEYTPGNYYNFHPGSHVGQGSEIGIQKIAEILNDVLTEEQTTTVLLETMSGKGTEVGRNFEELRKILNLVEKKSKMGICLDTCHVWDGGYDIVHDLDGVLNDFDHIIGLERLKAIHLNDSLNDCGSHKDRHARIGEGKIGMEALVRIIKHPVLREIPFILETPNDDSGWTEEIHVLKEAFYK</sequence>
<evidence type="ECO:0000313" key="10">
    <source>
        <dbReference type="Proteomes" id="UP000284220"/>
    </source>
</evidence>
<evidence type="ECO:0000256" key="6">
    <source>
        <dbReference type="ARBA" id="ARBA00023204"/>
    </source>
</evidence>
<dbReference type="GO" id="GO:0003906">
    <property type="term" value="F:DNA-(apurinic or apyrimidinic site) endonuclease activity"/>
    <property type="evidence" value="ECO:0007669"/>
    <property type="project" value="TreeGrafter"/>
</dbReference>
<dbReference type="GO" id="GO:0008270">
    <property type="term" value="F:zinc ion binding"/>
    <property type="evidence" value="ECO:0007669"/>
    <property type="project" value="UniProtKB-UniRule"/>
</dbReference>
<proteinExistence type="inferred from homology"/>
<comment type="function">
    <text evidence="7">Endonuclease IV plays a role in DNA repair. It cleaves phosphodiester bonds at apurinic or apyrimidinic (AP) sites, generating a 3'-hydroxyl group and a 5'-terminal sugar phosphate.</text>
</comment>
<dbReference type="EC" id="3.1.21.2" evidence="7"/>
<evidence type="ECO:0000313" key="9">
    <source>
        <dbReference type="EMBL" id="RHG20180.1"/>
    </source>
</evidence>
<feature type="binding site" evidence="7">
    <location>
        <position position="144"/>
    </location>
    <ligand>
        <name>Zn(2+)</name>
        <dbReference type="ChEBI" id="CHEBI:29105"/>
        <label>2</label>
    </ligand>
</feature>
<dbReference type="Gene3D" id="3.20.20.150">
    <property type="entry name" value="Divalent-metal-dependent TIM barrel enzymes"/>
    <property type="match status" value="1"/>
</dbReference>
<feature type="binding site" evidence="7">
    <location>
        <position position="228"/>
    </location>
    <ligand>
        <name>Zn(2+)</name>
        <dbReference type="ChEBI" id="CHEBI:29105"/>
        <label>3</label>
    </ligand>
</feature>
<keyword evidence="7" id="KW-0540">Nuclease</keyword>
<comment type="caution">
    <text evidence="9">The sequence shown here is derived from an EMBL/GenBank/DDBJ whole genome shotgun (WGS) entry which is preliminary data.</text>
</comment>
<evidence type="ECO:0000256" key="7">
    <source>
        <dbReference type="HAMAP-Rule" id="MF_00152"/>
    </source>
</evidence>
<keyword evidence="3 7" id="KW-0227">DNA damage</keyword>
<feature type="binding site" evidence="7">
    <location>
        <position position="144"/>
    </location>
    <ligand>
        <name>Zn(2+)</name>
        <dbReference type="ChEBI" id="CHEBI:29105"/>
        <label>1</label>
    </ligand>
</feature>
<comment type="cofactor">
    <cofactor evidence="7">
        <name>Zn(2+)</name>
        <dbReference type="ChEBI" id="CHEBI:29105"/>
    </cofactor>
    <text evidence="7">Binds 3 Zn(2+) ions.</text>
</comment>
<evidence type="ECO:0000256" key="2">
    <source>
        <dbReference type="ARBA" id="ARBA00022723"/>
    </source>
</evidence>
<dbReference type="RefSeq" id="WP_118197491.1">
    <property type="nucleotide sequence ID" value="NZ_CP176627.1"/>
</dbReference>
<dbReference type="GO" id="GO:0008081">
    <property type="term" value="F:phosphoric diester hydrolase activity"/>
    <property type="evidence" value="ECO:0007669"/>
    <property type="project" value="TreeGrafter"/>
</dbReference>
<dbReference type="GO" id="GO:0006284">
    <property type="term" value="P:base-excision repair"/>
    <property type="evidence" value="ECO:0007669"/>
    <property type="project" value="TreeGrafter"/>
</dbReference>
<feature type="binding site" evidence="7">
    <location>
        <position position="178"/>
    </location>
    <ligand>
        <name>Zn(2+)</name>
        <dbReference type="ChEBI" id="CHEBI:29105"/>
        <label>2</label>
    </ligand>
</feature>
<accession>A0A414SKQ6</accession>
<dbReference type="SMART" id="SM00518">
    <property type="entry name" value="AP2Ec"/>
    <property type="match status" value="1"/>
</dbReference>
<dbReference type="EMBL" id="QRHZ01000001">
    <property type="protein sequence ID" value="RHG20180.1"/>
    <property type="molecule type" value="Genomic_DNA"/>
</dbReference>
<gene>
    <name evidence="7" type="primary">nfo</name>
    <name evidence="9" type="ORF">DW272_02945</name>
</gene>
<dbReference type="AlphaFoldDB" id="A0A414SKQ6"/>
<dbReference type="PANTHER" id="PTHR21445">
    <property type="entry name" value="ENDONUCLEASE IV ENDODEOXYRIBONUCLEASE IV"/>
    <property type="match status" value="1"/>
</dbReference>
<dbReference type="PROSITE" id="PS00730">
    <property type="entry name" value="AP_NUCLEASE_F2_2"/>
    <property type="match status" value="1"/>
</dbReference>
<dbReference type="GO" id="GO:0008833">
    <property type="term" value="F:deoxyribonuclease IV (phage-T4-induced) activity"/>
    <property type="evidence" value="ECO:0007669"/>
    <property type="project" value="UniProtKB-UniRule"/>
</dbReference>
<evidence type="ECO:0000256" key="3">
    <source>
        <dbReference type="ARBA" id="ARBA00022763"/>
    </source>
</evidence>
<organism evidence="9 10">
    <name type="scientific">Blautia obeum</name>
    <dbReference type="NCBI Taxonomy" id="40520"/>
    <lineage>
        <taxon>Bacteria</taxon>
        <taxon>Bacillati</taxon>
        <taxon>Bacillota</taxon>
        <taxon>Clostridia</taxon>
        <taxon>Lachnospirales</taxon>
        <taxon>Lachnospiraceae</taxon>
        <taxon>Blautia</taxon>
    </lineage>
</organism>
<dbReference type="FunFam" id="3.20.20.150:FF:000001">
    <property type="entry name" value="Probable endonuclease 4"/>
    <property type="match status" value="1"/>
</dbReference>
<comment type="catalytic activity">
    <reaction evidence="7">
        <text>Endonucleolytic cleavage to 5'-phosphooligonucleotide end-products.</text>
        <dbReference type="EC" id="3.1.21.2"/>
    </reaction>
</comment>
<keyword evidence="7" id="KW-0255">Endonuclease</keyword>
<dbReference type="PROSITE" id="PS00731">
    <property type="entry name" value="AP_NUCLEASE_F2_3"/>
    <property type="match status" value="1"/>
</dbReference>
<dbReference type="NCBIfam" id="TIGR00587">
    <property type="entry name" value="nfo"/>
    <property type="match status" value="1"/>
</dbReference>
<feature type="domain" description="Xylose isomerase-like TIM barrel" evidence="8">
    <location>
        <begin position="29"/>
        <end position="275"/>
    </location>
</feature>
<evidence type="ECO:0000256" key="5">
    <source>
        <dbReference type="ARBA" id="ARBA00022833"/>
    </source>
</evidence>
<dbReference type="InterPro" id="IPR018246">
    <property type="entry name" value="AP_endonuc_F2_Zn_BS"/>
</dbReference>
<dbReference type="CDD" id="cd00019">
    <property type="entry name" value="AP2Ec"/>
    <property type="match status" value="1"/>
</dbReference>
<evidence type="ECO:0000256" key="1">
    <source>
        <dbReference type="ARBA" id="ARBA00005340"/>
    </source>
</evidence>
<keyword evidence="4 7" id="KW-0378">Hydrolase</keyword>
<keyword evidence="5 7" id="KW-0862">Zinc</keyword>
<protein>
    <recommendedName>
        <fullName evidence="7">Probable endonuclease 4</fullName>
        <ecNumber evidence="7">3.1.21.2</ecNumber>
    </recommendedName>
    <alternativeName>
        <fullName evidence="7">Endodeoxyribonuclease IV</fullName>
    </alternativeName>
    <alternativeName>
        <fullName evidence="7">Endonuclease IV</fullName>
    </alternativeName>
</protein>
<feature type="binding site" evidence="7">
    <location>
        <position position="213"/>
    </location>
    <ligand>
        <name>Zn(2+)</name>
        <dbReference type="ChEBI" id="CHEBI:29105"/>
        <label>2</label>
    </ligand>
</feature>
<dbReference type="InterPro" id="IPR036237">
    <property type="entry name" value="Xyl_isomerase-like_sf"/>
</dbReference>
<evidence type="ECO:0000259" key="8">
    <source>
        <dbReference type="Pfam" id="PF01261"/>
    </source>
</evidence>
<feature type="binding site" evidence="7">
    <location>
        <position position="181"/>
    </location>
    <ligand>
        <name>Zn(2+)</name>
        <dbReference type="ChEBI" id="CHEBI:29105"/>
        <label>3</label>
    </ligand>
</feature>
<evidence type="ECO:0000256" key="4">
    <source>
        <dbReference type="ARBA" id="ARBA00022801"/>
    </source>
</evidence>
<dbReference type="Proteomes" id="UP000284220">
    <property type="component" value="Unassembled WGS sequence"/>
</dbReference>
<dbReference type="PROSITE" id="PS51432">
    <property type="entry name" value="AP_NUCLEASE_F2_4"/>
    <property type="match status" value="1"/>
</dbReference>
<reference evidence="9 10" key="1">
    <citation type="submission" date="2018-08" db="EMBL/GenBank/DDBJ databases">
        <title>A genome reference for cultivated species of the human gut microbiota.</title>
        <authorList>
            <person name="Zou Y."/>
            <person name="Xue W."/>
            <person name="Luo G."/>
        </authorList>
    </citation>
    <scope>NUCLEOTIDE SEQUENCE [LARGE SCALE GENOMIC DNA]</scope>
    <source>
        <strain evidence="9 10">AM22-9LB</strain>
    </source>
</reference>
<dbReference type="Pfam" id="PF01261">
    <property type="entry name" value="AP_endonuc_2"/>
    <property type="match status" value="1"/>
</dbReference>
<dbReference type="HAMAP" id="MF_00152">
    <property type="entry name" value="Nfo"/>
    <property type="match status" value="1"/>
</dbReference>
<dbReference type="GO" id="GO:0003677">
    <property type="term" value="F:DNA binding"/>
    <property type="evidence" value="ECO:0007669"/>
    <property type="project" value="InterPro"/>
</dbReference>
<dbReference type="InterPro" id="IPR013022">
    <property type="entry name" value="Xyl_isomerase-like_TIM-brl"/>
</dbReference>
<dbReference type="PANTHER" id="PTHR21445:SF0">
    <property type="entry name" value="APURINIC-APYRIMIDINIC ENDONUCLEASE"/>
    <property type="match status" value="1"/>
</dbReference>
<feature type="binding site" evidence="7">
    <location>
        <position position="258"/>
    </location>
    <ligand>
        <name>Zn(2+)</name>
        <dbReference type="ChEBI" id="CHEBI:29105"/>
        <label>2</label>
    </ligand>
</feature>
<name>A0A414SKQ6_9FIRM</name>
<keyword evidence="6 7" id="KW-0234">DNA repair</keyword>
<feature type="binding site" evidence="7">
    <location>
        <position position="109"/>
    </location>
    <ligand>
        <name>Zn(2+)</name>
        <dbReference type="ChEBI" id="CHEBI:29105"/>
        <label>1</label>
    </ligand>
</feature>
<comment type="similarity">
    <text evidence="1 7">Belongs to the AP endonuclease 2 family.</text>
</comment>
<dbReference type="InterPro" id="IPR001719">
    <property type="entry name" value="AP_endonuc_2"/>
</dbReference>
<feature type="binding site" evidence="7">
    <location>
        <position position="226"/>
    </location>
    <ligand>
        <name>Zn(2+)</name>
        <dbReference type="ChEBI" id="CHEBI:29105"/>
        <label>3</label>
    </ligand>
</feature>